<keyword evidence="2" id="KW-1133">Transmembrane helix</keyword>
<feature type="compositionally biased region" description="Low complexity" evidence="1">
    <location>
        <begin position="179"/>
        <end position="194"/>
    </location>
</feature>
<keyword evidence="2" id="KW-0812">Transmembrane</keyword>
<keyword evidence="2" id="KW-0472">Membrane</keyword>
<feature type="region of interest" description="Disordered" evidence="1">
    <location>
        <begin position="144"/>
        <end position="194"/>
    </location>
</feature>
<evidence type="ECO:0000313" key="4">
    <source>
        <dbReference type="Proteomes" id="UP001229313"/>
    </source>
</evidence>
<feature type="compositionally biased region" description="Low complexity" evidence="1">
    <location>
        <begin position="348"/>
        <end position="418"/>
    </location>
</feature>
<feature type="compositionally biased region" description="Pro residues" evidence="1">
    <location>
        <begin position="169"/>
        <end position="178"/>
    </location>
</feature>
<protein>
    <recommendedName>
        <fullName evidence="5">Transmembrane repetitive protein</fullName>
    </recommendedName>
</protein>
<gene>
    <name evidence="3" type="ORF">RDV84_17725</name>
</gene>
<feature type="transmembrane region" description="Helical" evidence="2">
    <location>
        <begin position="100"/>
        <end position="122"/>
    </location>
</feature>
<sequence length="578" mass="61222">MPTAASIIEALQRRLRLSLRRDSPEPGQFPAGWQHWLDAQSARPGAVTGATSDAWTAVFVERPLAAPPRRAPALNRWQAFATLWRQQWLPPEPEDRRLRWGAGVVSLFWHLLFGGLLVWLMYLQYFATQPPPRGETVTMIEYVGKGTPQEPGGGPQQPSEQPQPSSQAPAPPAPPAEPAPAQAEPAPPAQVAMAAPPTPQLQAQLPDVAVRDVPEPQVPPPTVEQPVMVSKELPDAPQVFVLPPTRKRVDESLRAPQIQAAEQPLRSAEVPAPVQPPSLQLPQRQIAAPDVNVRQRELTLREVPAPVQAPALPSVRELPQRPVEAPQLRSATPQVRVAEIPTPPAPSASPAASAQPAATPAQTFAPAAPSATAATPAPSNSSPAAARTPAAAGPSAAAQTPPTASAGAGPKPAAAPGSWPTPKRGDDWGDSARNRPGGGPGLYNADGSPRIADAPGSASPGFPPGTVTEEIKNLDRAGTWLKRKPTDYEPTTLDKYWRPNETLLAEWVRRSVKNVMIPIPGTSKRIQCSVALLMLGGGCGISDPNLNEQPAEARPPPDVPFKPHLQEDNGSVRPPPGG</sequence>
<proteinExistence type="predicted"/>
<organism evidence="3 4">
    <name type="scientific">Lysobacter yananisis</name>
    <dbReference type="NCBI Taxonomy" id="1003114"/>
    <lineage>
        <taxon>Bacteria</taxon>
        <taxon>Pseudomonadati</taxon>
        <taxon>Pseudomonadota</taxon>
        <taxon>Gammaproteobacteria</taxon>
        <taxon>Lysobacterales</taxon>
        <taxon>Lysobacteraceae</taxon>
        <taxon>Lysobacter</taxon>
    </lineage>
</organism>
<name>A0ABY9P470_9GAMM</name>
<accession>A0ABY9P470</accession>
<dbReference type="EMBL" id="CP133568">
    <property type="protein sequence ID" value="WMT01799.1"/>
    <property type="molecule type" value="Genomic_DNA"/>
</dbReference>
<evidence type="ECO:0000313" key="3">
    <source>
        <dbReference type="EMBL" id="WMT01799.1"/>
    </source>
</evidence>
<feature type="region of interest" description="Disordered" evidence="1">
    <location>
        <begin position="258"/>
        <end position="468"/>
    </location>
</feature>
<evidence type="ECO:0000256" key="2">
    <source>
        <dbReference type="SAM" id="Phobius"/>
    </source>
</evidence>
<feature type="region of interest" description="Disordered" evidence="1">
    <location>
        <begin position="540"/>
        <end position="578"/>
    </location>
</feature>
<evidence type="ECO:0000256" key="1">
    <source>
        <dbReference type="SAM" id="MobiDB-lite"/>
    </source>
</evidence>
<feature type="compositionally biased region" description="Basic and acidic residues" evidence="1">
    <location>
        <begin position="423"/>
        <end position="433"/>
    </location>
</feature>
<feature type="compositionally biased region" description="Low complexity" evidence="1">
    <location>
        <begin position="156"/>
        <end position="168"/>
    </location>
</feature>
<evidence type="ECO:0008006" key="5">
    <source>
        <dbReference type="Google" id="ProtNLM"/>
    </source>
</evidence>
<dbReference type="Proteomes" id="UP001229313">
    <property type="component" value="Chromosome"/>
</dbReference>
<keyword evidence="4" id="KW-1185">Reference proteome</keyword>
<dbReference type="RefSeq" id="WP_309151091.1">
    <property type="nucleotide sequence ID" value="NZ_CP133568.1"/>
</dbReference>
<reference evidence="3 4" key="1">
    <citation type="submission" date="2023-08" db="EMBL/GenBank/DDBJ databases">
        <title>The whole genome sequence of Lysobacter yananisis.</title>
        <authorList>
            <person name="Sun H."/>
        </authorList>
    </citation>
    <scope>NUCLEOTIDE SEQUENCE [LARGE SCALE GENOMIC DNA]</scope>
    <source>
        <strain evidence="3 4">SNNU513</strain>
    </source>
</reference>